<keyword evidence="2 5" id="KW-0489">Methyltransferase</keyword>
<comment type="similarity">
    <text evidence="1">Belongs to the Mediator complex subunit 17 family.</text>
</comment>
<dbReference type="PANTHER" id="PTHR16121">
    <property type="entry name" value="CAP-SPECIFIC MRNA (NUCLEOSIDE-2'-O-)-METHYLTRANSFERASE 1-RELATED"/>
    <property type="match status" value="1"/>
</dbReference>
<comment type="subcellular location">
    <subcellularLocation>
        <location evidence="1">Nucleus</location>
    </subcellularLocation>
</comment>
<dbReference type="GO" id="GO:0003712">
    <property type="term" value="F:transcription coregulator activity"/>
    <property type="evidence" value="ECO:0007669"/>
    <property type="project" value="InterPro"/>
</dbReference>
<feature type="compositionally biased region" description="Low complexity" evidence="3">
    <location>
        <begin position="80"/>
        <end position="102"/>
    </location>
</feature>
<keyword evidence="2" id="KW-0507">mRNA processing</keyword>
<evidence type="ECO:0000313" key="6">
    <source>
        <dbReference type="Proteomes" id="UP000749646"/>
    </source>
</evidence>
<feature type="region of interest" description="Disordered" evidence="3">
    <location>
        <begin position="1"/>
        <end position="104"/>
    </location>
</feature>
<dbReference type="PANTHER" id="PTHR16121:SF0">
    <property type="entry name" value="CAP-SPECIFIC MRNA (NUCLEOSIDE-2'-O-)-METHYLTRANSFERASE 1"/>
    <property type="match status" value="1"/>
</dbReference>
<dbReference type="GO" id="GO:0004483">
    <property type="term" value="F:methyltransferase cap1 activity"/>
    <property type="evidence" value="ECO:0007669"/>
    <property type="project" value="UniProtKB-UniRule"/>
</dbReference>
<dbReference type="GO" id="GO:0032259">
    <property type="term" value="P:methylation"/>
    <property type="evidence" value="ECO:0007669"/>
    <property type="project" value="UniProtKB-KW"/>
</dbReference>
<keyword evidence="2" id="KW-0808">Transferase</keyword>
<organism evidence="5 6">
    <name type="scientific">Modicella reniformis</name>
    <dbReference type="NCBI Taxonomy" id="1440133"/>
    <lineage>
        <taxon>Eukaryota</taxon>
        <taxon>Fungi</taxon>
        <taxon>Fungi incertae sedis</taxon>
        <taxon>Mucoromycota</taxon>
        <taxon>Mortierellomycotina</taxon>
        <taxon>Mortierellomycetes</taxon>
        <taxon>Mortierellales</taxon>
        <taxon>Mortierellaceae</taxon>
        <taxon>Modicella</taxon>
    </lineage>
</organism>
<keyword evidence="1" id="KW-0010">Activator</keyword>
<dbReference type="Gene3D" id="3.40.50.12760">
    <property type="match status" value="1"/>
</dbReference>
<comment type="function">
    <text evidence="1">Component of the Mediator complex, a coactivator involved in the regulated transcription of nearly all RNA polymerase II-dependent genes. Mediator functions as a bridge to convey information from gene-specific regulatory proteins to the basal RNA polymerase II transcription machinery. Mediator is recruited to promoters by direct interactions with regulatory proteins and serves as a scaffold for the assembly of a functional preinitiation complex with RNA polymerase II and the general transcription factors.</text>
</comment>
<keyword evidence="1" id="KW-0539">Nucleus</keyword>
<feature type="domain" description="RrmJ-type SAM-dependent 2'-O-MTase" evidence="4">
    <location>
        <begin position="189"/>
        <end position="408"/>
    </location>
</feature>
<dbReference type="InterPro" id="IPR019313">
    <property type="entry name" value="Mediator_Med17"/>
</dbReference>
<dbReference type="GO" id="GO:0006370">
    <property type="term" value="P:7-methylguanosine mRNA capping"/>
    <property type="evidence" value="ECO:0007669"/>
    <property type="project" value="UniProtKB-UniRule"/>
</dbReference>
<dbReference type="EC" id="2.1.1.57" evidence="2"/>
<evidence type="ECO:0000256" key="2">
    <source>
        <dbReference type="RuleBase" id="RU368012"/>
    </source>
</evidence>
<keyword evidence="2" id="KW-0506">mRNA capping</keyword>
<keyword evidence="1" id="KW-0805">Transcription regulation</keyword>
<dbReference type="GO" id="GO:0003676">
    <property type="term" value="F:nucleic acid binding"/>
    <property type="evidence" value="ECO:0007669"/>
    <property type="project" value="UniProtKB-UniRule"/>
</dbReference>
<dbReference type="Pfam" id="PF01728">
    <property type="entry name" value="FtsJ"/>
    <property type="match status" value="1"/>
</dbReference>
<keyword evidence="6" id="KW-1185">Reference proteome</keyword>
<dbReference type="GO" id="GO:0005737">
    <property type="term" value="C:cytoplasm"/>
    <property type="evidence" value="ECO:0007669"/>
    <property type="project" value="TreeGrafter"/>
</dbReference>
<name>A0A9P6SP24_9FUNG</name>
<comment type="function">
    <text evidence="2">S-adenosyl-L-methionine-dependent methyltransferase that mediates RNA cap1 2'-O-ribose methylation to the 5'-cap structure of RNAs. Methylates the ribose of the first nucleotide of a m(7)GpppG-capped mRNA to produce m(7)GpppNmp (cap1).</text>
</comment>
<comment type="caution">
    <text evidence="5">The sequence shown here is derived from an EMBL/GenBank/DDBJ whole genome shotgun (WGS) entry which is preliminary data.</text>
</comment>
<evidence type="ECO:0000256" key="3">
    <source>
        <dbReference type="SAM" id="MobiDB-lite"/>
    </source>
</evidence>
<dbReference type="Pfam" id="PF10156">
    <property type="entry name" value="Med17"/>
    <property type="match status" value="1"/>
</dbReference>
<protein>
    <recommendedName>
        <fullName evidence="1 2">Multifunctional fusion protein</fullName>
    </recommendedName>
    <domain>
        <recommendedName>
            <fullName evidence="2">Cap-specific mRNA (nucleoside-2'-O-)-methyltransferase 1</fullName>
            <ecNumber evidence="2">2.1.1.57</ecNumber>
        </recommendedName>
        <alternativeName>
            <fullName evidence="2">Cap1 2'O-ribose methyltransferase 1</fullName>
        </alternativeName>
    </domain>
    <domain>
        <recommendedName>
            <fullName evidence="1">Mediator of RNA polymerase II transcription subunit 17</fullName>
        </recommendedName>
        <alternativeName>
            <fullName evidence="1">Mediator complex subunit 17</fullName>
        </alternativeName>
    </domain>
</protein>
<comment type="catalytic activity">
    <reaction evidence="2">
        <text>a 5'-end (N(7)-methyl 5'-triphosphoguanosine)-ribonucleoside in mRNA + S-adenosyl-L-methionine = a 5'-end (N(7)-methyl 5'-triphosphoguanosine)-(2'-O-methyl-ribonucleoside) in mRNA + S-adenosyl-L-homocysteine + H(+)</text>
        <dbReference type="Rhea" id="RHEA:67020"/>
        <dbReference type="Rhea" id="RHEA-COMP:17167"/>
        <dbReference type="Rhea" id="RHEA-COMP:17168"/>
        <dbReference type="ChEBI" id="CHEBI:15378"/>
        <dbReference type="ChEBI" id="CHEBI:57856"/>
        <dbReference type="ChEBI" id="CHEBI:59789"/>
        <dbReference type="ChEBI" id="CHEBI:156461"/>
        <dbReference type="ChEBI" id="CHEBI:167609"/>
        <dbReference type="EC" id="2.1.1.57"/>
    </reaction>
</comment>
<reference evidence="5" key="1">
    <citation type="journal article" date="2020" name="Fungal Divers.">
        <title>Resolving the Mortierellaceae phylogeny through synthesis of multi-gene phylogenetics and phylogenomics.</title>
        <authorList>
            <person name="Vandepol N."/>
            <person name="Liber J."/>
            <person name="Desiro A."/>
            <person name="Na H."/>
            <person name="Kennedy M."/>
            <person name="Barry K."/>
            <person name="Grigoriev I.V."/>
            <person name="Miller A.N."/>
            <person name="O'Donnell K."/>
            <person name="Stajich J.E."/>
            <person name="Bonito G."/>
        </authorList>
    </citation>
    <scope>NUCLEOTIDE SEQUENCE</scope>
    <source>
        <strain evidence="5">MES-2147</strain>
    </source>
</reference>
<dbReference type="InterPro" id="IPR002877">
    <property type="entry name" value="RNA_MeTrfase_FtsJ_dom"/>
</dbReference>
<dbReference type="GO" id="GO:0006357">
    <property type="term" value="P:regulation of transcription by RNA polymerase II"/>
    <property type="evidence" value="ECO:0007669"/>
    <property type="project" value="InterPro"/>
</dbReference>
<keyword evidence="2" id="KW-0949">S-adenosyl-L-methionine</keyword>
<dbReference type="InterPro" id="IPR029063">
    <property type="entry name" value="SAM-dependent_MTases_sf"/>
</dbReference>
<dbReference type="InterPro" id="IPR025816">
    <property type="entry name" value="RrmJ-type_MeTrfase"/>
</dbReference>
<sequence length="1239" mass="137709">MDPYNDSDPAYETTPLESPIAIPTLQNCPRVRFPPTSGPRGDSHYGQRGYGNNQQRPSFQFGGHSQGPLRYDPQHGLQPQGYGHNPYQQHQQHPPPHSQQQSLMRSLMPAEEFLDQHLDVFQAASYELPESCFTIESGPPEVVNLDLFCVQGIVENLLESKKKLRSVPPDVFGRARQRCNPYELVGSSIFMNRASVKLASIDSQLALTANKEDPTAGQGSDEDIRTFRFADLCSGPGGFSEYLLWRKHTWGERARGWAITLKGDLDFQLDRFHNDTTVQEALKLFYGKDETGDILIQENIDAFASLVYQDTRGLGVGLVSADGGISVDGDEAVQETLLQRLILCQILTMFMTLQKGGDFVVKMFDIFTPVTAGLVWILSRHFEKICVVKPLTSRPMNSERYVVCRHLLERKPTRVISHLRDVNAKYQEIEERTRSASSAVEGGGEGSKTEVINHIVDLEMLTRDDHYMEYIRRNNTKTATRQMEALEIFLKDGDPDEKLRRKIKTIADLSGDNYDQFTDGVTSVEGEQHPEDNPTLSIDATDPSHVMANKSEMESIPVAPAISAAAVTTTPASASTPANIRVASPQAIYAKLWHAQSEIGLALDVLNIIISSYQISTGNTSGLGVSGAGPMSTLPNATPTALPPGSLKCEYVPKAPLSLSTQISNEMMALGGKKHQLRTAADILMQGAQKLKKVMADESQFWTDALRLRKNNWCIVAAKGGAGQQPHHHHHGNRLASGSQLYVHYGFRDVGSLFNERAYAELVRSTLYTDSGSKKAKSVELHIPNKTGKIVVMSLVRQGAPHTQGSRIHIPRSTTLHSQLLDSQSTLFDNELFQELINEARTMSNSVSIVDNEIFLPVNDELELKIAYRTPILEDNIASPSASHSTIAVAETLYGNMKPESGTSLKRTADMLRCVIQLMQHRRYRQNIKERTESFFKGSRPGGGRAMGSFGQIQQTLQQRPTAMLSLTLQALQYYSFSRRIKESLSKVTRNIRQNWWEAIDVHTVDINTPPGMMPSATRRKTPTTAPGIFPPHKVSQSHGMGSAVSINLGNVAPAVRFVLRSHPVPCVVFQLSDRPSNPIMHVAEFEHVLEQELAARAIGRIREVLNSIRVWEESMPSLQSPEFVIDIDGQCLGVFQTLQRNVSGYMKAITVMLQLDMKTERAVSISLTCKEGGRSRQKRIYLEDQQLQGLQGLRTTGDTVHPYDNTTTILSSQMDAAGKTIEGFTEWLRKSILTEIEL</sequence>
<comment type="subunit">
    <text evidence="1">Component of the Mediator complex.</text>
</comment>
<evidence type="ECO:0000259" key="4">
    <source>
        <dbReference type="PROSITE" id="PS51613"/>
    </source>
</evidence>
<dbReference type="PROSITE" id="PS51613">
    <property type="entry name" value="SAM_MT_RRMJ"/>
    <property type="match status" value="1"/>
</dbReference>
<gene>
    <name evidence="5" type="primary">FTSJD2</name>
    <name evidence="1" type="synonym">MED17</name>
    <name evidence="5" type="ORF">BGZ65_008734</name>
</gene>
<dbReference type="InterPro" id="IPR050851">
    <property type="entry name" value="mRNA_Cap_2O-Ribose_MeTrfase"/>
</dbReference>
<keyword evidence="1" id="KW-0804">Transcription</keyword>
<dbReference type="AlphaFoldDB" id="A0A9P6SP24"/>
<dbReference type="Proteomes" id="UP000749646">
    <property type="component" value="Unassembled WGS sequence"/>
</dbReference>
<dbReference type="EMBL" id="JAAAHW010003252">
    <property type="protein sequence ID" value="KAF9986113.1"/>
    <property type="molecule type" value="Genomic_DNA"/>
</dbReference>
<evidence type="ECO:0000256" key="1">
    <source>
        <dbReference type="RuleBase" id="RU364140"/>
    </source>
</evidence>
<dbReference type="GO" id="GO:0016556">
    <property type="term" value="P:mRNA modification"/>
    <property type="evidence" value="ECO:0007669"/>
    <property type="project" value="UniProtKB-UniRule"/>
</dbReference>
<accession>A0A9P6SP24</accession>
<dbReference type="GO" id="GO:0016592">
    <property type="term" value="C:mediator complex"/>
    <property type="evidence" value="ECO:0007669"/>
    <property type="project" value="InterPro"/>
</dbReference>
<proteinExistence type="inferred from homology"/>
<dbReference type="OrthoDB" id="10251234at2759"/>
<evidence type="ECO:0000313" key="5">
    <source>
        <dbReference type="EMBL" id="KAF9986113.1"/>
    </source>
</evidence>
<dbReference type="SUPFAM" id="SSF53335">
    <property type="entry name" value="S-adenosyl-L-methionine-dependent methyltransferases"/>
    <property type="match status" value="1"/>
</dbReference>